<dbReference type="EC" id="4.2.1.11" evidence="3 11"/>
<evidence type="ECO:0000256" key="8">
    <source>
        <dbReference type="ARBA" id="ARBA00023152"/>
    </source>
</evidence>
<evidence type="ECO:0000313" key="14">
    <source>
        <dbReference type="EMBL" id="UQZ81452.1"/>
    </source>
</evidence>
<dbReference type="SFLD" id="SFLDG00178">
    <property type="entry name" value="enolase"/>
    <property type="match status" value="1"/>
</dbReference>
<dbReference type="InterPro" id="IPR020809">
    <property type="entry name" value="Enolase_CS"/>
</dbReference>
<feature type="active site" description="Proton donor" evidence="11">
    <location>
        <position position="206"/>
    </location>
</feature>
<dbReference type="Gene3D" id="3.20.20.120">
    <property type="entry name" value="Enolase-like C-terminal domain"/>
    <property type="match status" value="1"/>
</dbReference>
<keyword evidence="6 11" id="KW-0479">Metal-binding</keyword>
<comment type="cofactor">
    <cofactor evidence="11">
        <name>Mg(2+)</name>
        <dbReference type="ChEBI" id="CHEBI:18420"/>
    </cofactor>
    <text evidence="11">Binds a second Mg(2+) ion via substrate during catalysis.</text>
</comment>
<protein>
    <recommendedName>
        <fullName evidence="4 11">Enolase</fullName>
        <ecNumber evidence="3 11">4.2.1.11</ecNumber>
    </recommendedName>
    <alternativeName>
        <fullName evidence="11">2-phospho-D-glycerate hydro-lyase</fullName>
    </alternativeName>
    <alternativeName>
        <fullName evidence="11">2-phosphoglycerate dehydratase</fullName>
    </alternativeName>
</protein>
<dbReference type="PANTHER" id="PTHR11902">
    <property type="entry name" value="ENOLASE"/>
    <property type="match status" value="1"/>
</dbReference>
<keyword evidence="7 11" id="KW-0460">Magnesium</keyword>
<feature type="binding site" evidence="11">
    <location>
        <position position="336"/>
    </location>
    <ligand>
        <name>(2R)-2-phosphoglycerate</name>
        <dbReference type="ChEBI" id="CHEBI:58289"/>
    </ligand>
</feature>
<evidence type="ECO:0000259" key="12">
    <source>
        <dbReference type="SMART" id="SM01192"/>
    </source>
</evidence>
<reference evidence="14" key="2">
    <citation type="journal article" date="2021" name="J Anim Sci Technol">
        <title>Complete genome sequence of Paenibacillus konkukensis sp. nov. SK3146 as a potential probiotic strain.</title>
        <authorList>
            <person name="Jung H.I."/>
            <person name="Park S."/>
            <person name="Niu K.M."/>
            <person name="Lee S.W."/>
            <person name="Kothari D."/>
            <person name="Yi K.J."/>
            <person name="Kim S.K."/>
        </authorList>
    </citation>
    <scope>NUCLEOTIDE SEQUENCE</scope>
    <source>
        <strain evidence="14">SK3146</strain>
    </source>
</reference>
<feature type="domain" description="Enolase C-terminal TIM barrel" evidence="12">
    <location>
        <begin position="140"/>
        <end position="412"/>
    </location>
</feature>
<keyword evidence="9 11" id="KW-0456">Lyase</keyword>
<comment type="function">
    <text evidence="11">Catalyzes the reversible conversion of 2-phosphoglycerate (2-PG) into phosphoenolpyruvate (PEP). It is essential for the degradation of carbohydrates via glycolysis.</text>
</comment>
<comment type="pathway">
    <text evidence="1 11">Carbohydrate degradation; glycolysis; pyruvate from D-glyceraldehyde 3-phosphate: step 4/5.</text>
</comment>
<organism evidence="14 15">
    <name type="scientific">Paenibacillus konkukensis</name>
    <dbReference type="NCBI Taxonomy" id="2020716"/>
    <lineage>
        <taxon>Bacteria</taxon>
        <taxon>Bacillati</taxon>
        <taxon>Bacillota</taxon>
        <taxon>Bacilli</taxon>
        <taxon>Bacillales</taxon>
        <taxon>Paenibacillaceae</taxon>
        <taxon>Paenibacillus</taxon>
    </lineage>
</organism>
<dbReference type="SUPFAM" id="SSF51604">
    <property type="entry name" value="Enolase C-terminal domain-like"/>
    <property type="match status" value="1"/>
</dbReference>
<sequence>MKGIIKELRAREILDSRGNPTVEVDVITEEGAIGRAAVPSGASTGEREAVELRDGDPKRFAGKGVRQAVAHVERDIAAALKGRSVLNQAELDRIMLELDGTANKSRLGANAILGVSMAAARAAAAVQGVSLFRYLGGAQGGKLPRPCMNIINGGAHADSNIAIQEFMIVPVGAPTVAEGIRFGAEVYHTLKSILKSKGLVTSVGDEGGFAPRLASSEEAIQCIVQAIEQSGYKAGEHIAIALDPAASEFYKEGAYHFEGKVMDSAQMIQYYESLVDKYPIISIEDGLSEHDWAGWKLLTERLGGRIQLVGDDIFVTNPQIFAEGIAQKIGNAILIKLNQIGTVSETLQTIQMAKEAGYGIMISHRSGETEDTFISDLAVATNAGQMKTGALSRSERLSKYNQLIRIEEELYGHR</sequence>
<dbReference type="InterPro" id="IPR020811">
    <property type="entry name" value="Enolase_N"/>
</dbReference>
<dbReference type="SMART" id="SM01192">
    <property type="entry name" value="Enolase_C"/>
    <property type="match status" value="1"/>
</dbReference>
<dbReference type="Proteomes" id="UP001057134">
    <property type="component" value="Chromosome"/>
</dbReference>
<dbReference type="InterPro" id="IPR020810">
    <property type="entry name" value="Enolase_C"/>
</dbReference>
<name>A0ABY4RGV2_9BACL</name>
<keyword evidence="5 11" id="KW-0964">Secreted</keyword>
<evidence type="ECO:0000256" key="10">
    <source>
        <dbReference type="ARBA" id="ARBA00048951"/>
    </source>
</evidence>
<gene>
    <name evidence="14" type="primary">eno_1</name>
    <name evidence="11" type="synonym">eno</name>
    <name evidence="14" type="ORF">SK3146_00608</name>
</gene>
<evidence type="ECO:0000313" key="15">
    <source>
        <dbReference type="Proteomes" id="UP001057134"/>
    </source>
</evidence>
<evidence type="ECO:0000256" key="9">
    <source>
        <dbReference type="ARBA" id="ARBA00023239"/>
    </source>
</evidence>
<dbReference type="Pfam" id="PF03952">
    <property type="entry name" value="Enolase_N"/>
    <property type="match status" value="1"/>
</dbReference>
<dbReference type="SFLD" id="SFLDF00002">
    <property type="entry name" value="enolase"/>
    <property type="match status" value="1"/>
</dbReference>
<feature type="binding site" evidence="11">
    <location>
        <position position="387"/>
    </location>
    <ligand>
        <name>(2R)-2-phosphoglycerate</name>
        <dbReference type="ChEBI" id="CHEBI:58289"/>
    </ligand>
</feature>
<dbReference type="PIRSF" id="PIRSF001400">
    <property type="entry name" value="Enolase"/>
    <property type="match status" value="1"/>
</dbReference>
<dbReference type="InterPro" id="IPR029017">
    <property type="entry name" value="Enolase-like_N"/>
</dbReference>
<evidence type="ECO:0000256" key="11">
    <source>
        <dbReference type="HAMAP-Rule" id="MF_00318"/>
    </source>
</evidence>
<feature type="active site" description="Proton acceptor" evidence="11">
    <location>
        <position position="336"/>
    </location>
</feature>
<comment type="similarity">
    <text evidence="2 11">Belongs to the enolase family.</text>
</comment>
<feature type="binding site" evidence="11">
    <location>
        <position position="284"/>
    </location>
    <ligand>
        <name>Mg(2+)</name>
        <dbReference type="ChEBI" id="CHEBI:18420"/>
    </ligand>
</feature>
<evidence type="ECO:0000259" key="13">
    <source>
        <dbReference type="SMART" id="SM01193"/>
    </source>
</evidence>
<dbReference type="PANTHER" id="PTHR11902:SF1">
    <property type="entry name" value="ENOLASE"/>
    <property type="match status" value="1"/>
</dbReference>
<evidence type="ECO:0000256" key="1">
    <source>
        <dbReference type="ARBA" id="ARBA00005031"/>
    </source>
</evidence>
<evidence type="ECO:0000256" key="3">
    <source>
        <dbReference type="ARBA" id="ARBA00012058"/>
    </source>
</evidence>
<proteinExistence type="inferred from homology"/>
<evidence type="ECO:0000256" key="2">
    <source>
        <dbReference type="ARBA" id="ARBA00009604"/>
    </source>
</evidence>
<feature type="domain" description="Enolase N-terminal" evidence="13">
    <location>
        <begin position="5"/>
        <end position="135"/>
    </location>
</feature>
<dbReference type="SFLD" id="SFLDS00001">
    <property type="entry name" value="Enolase"/>
    <property type="match status" value="1"/>
</dbReference>
<feature type="binding site" evidence="11">
    <location>
        <position position="311"/>
    </location>
    <ligand>
        <name>Mg(2+)</name>
        <dbReference type="ChEBI" id="CHEBI:18420"/>
    </ligand>
</feature>
<dbReference type="PRINTS" id="PR00148">
    <property type="entry name" value="ENOLASE"/>
</dbReference>
<reference evidence="14" key="1">
    <citation type="submission" date="2018-02" db="EMBL/GenBank/DDBJ databases">
        <authorList>
            <person name="Kim S.-K."/>
            <person name="Jung H.-I."/>
            <person name="Lee S.-W."/>
        </authorList>
    </citation>
    <scope>NUCLEOTIDE SEQUENCE</scope>
    <source>
        <strain evidence="14">SK3146</strain>
    </source>
</reference>
<comment type="subcellular location">
    <subcellularLocation>
        <location evidence="11">Cytoplasm</location>
    </subcellularLocation>
    <subcellularLocation>
        <location evidence="11">Secreted</location>
    </subcellularLocation>
    <subcellularLocation>
        <location evidence="11">Cell surface</location>
    </subcellularLocation>
    <text evidence="11">Fractions of enolase are present in both the cytoplasm and on the cell surface.</text>
</comment>
<evidence type="ECO:0000256" key="5">
    <source>
        <dbReference type="ARBA" id="ARBA00022525"/>
    </source>
</evidence>
<evidence type="ECO:0000256" key="6">
    <source>
        <dbReference type="ARBA" id="ARBA00022723"/>
    </source>
</evidence>
<evidence type="ECO:0000256" key="4">
    <source>
        <dbReference type="ARBA" id="ARBA00017068"/>
    </source>
</evidence>
<keyword evidence="15" id="KW-1185">Reference proteome</keyword>
<keyword evidence="11" id="KW-0963">Cytoplasm</keyword>
<evidence type="ECO:0000256" key="7">
    <source>
        <dbReference type="ARBA" id="ARBA00022842"/>
    </source>
</evidence>
<dbReference type="Pfam" id="PF00113">
    <property type="entry name" value="Enolase_C"/>
    <property type="match status" value="1"/>
</dbReference>
<dbReference type="RefSeq" id="WP_249863688.1">
    <property type="nucleotide sequence ID" value="NZ_CP027059.1"/>
</dbReference>
<dbReference type="SUPFAM" id="SSF54826">
    <property type="entry name" value="Enolase N-terminal domain-like"/>
    <property type="match status" value="1"/>
</dbReference>
<dbReference type="Gene3D" id="3.30.390.10">
    <property type="entry name" value="Enolase-like, N-terminal domain"/>
    <property type="match status" value="1"/>
</dbReference>
<dbReference type="EMBL" id="CP027059">
    <property type="protein sequence ID" value="UQZ81452.1"/>
    <property type="molecule type" value="Genomic_DNA"/>
</dbReference>
<accession>A0ABY4RGV2</accession>
<dbReference type="SMART" id="SM01193">
    <property type="entry name" value="Enolase_N"/>
    <property type="match status" value="1"/>
</dbReference>
<dbReference type="HAMAP" id="MF_00318">
    <property type="entry name" value="Enolase"/>
    <property type="match status" value="1"/>
</dbReference>
<feature type="binding site" evidence="11">
    <location>
        <position position="164"/>
    </location>
    <ligand>
        <name>(2R)-2-phosphoglycerate</name>
        <dbReference type="ChEBI" id="CHEBI:58289"/>
    </ligand>
</feature>
<dbReference type="NCBIfam" id="TIGR01060">
    <property type="entry name" value="eno"/>
    <property type="match status" value="1"/>
</dbReference>
<dbReference type="CDD" id="cd03313">
    <property type="entry name" value="enolase"/>
    <property type="match status" value="1"/>
</dbReference>
<dbReference type="InterPro" id="IPR036849">
    <property type="entry name" value="Enolase-like_C_sf"/>
</dbReference>
<feature type="binding site" evidence="11">
    <location>
        <position position="243"/>
    </location>
    <ligand>
        <name>Mg(2+)</name>
        <dbReference type="ChEBI" id="CHEBI:18420"/>
    </ligand>
</feature>
<dbReference type="GO" id="GO:0004634">
    <property type="term" value="F:phosphopyruvate hydratase activity"/>
    <property type="evidence" value="ECO:0007669"/>
    <property type="project" value="UniProtKB-EC"/>
</dbReference>
<feature type="binding site" evidence="11">
    <location>
        <position position="366"/>
    </location>
    <ligand>
        <name>(2R)-2-phosphoglycerate</name>
        <dbReference type="ChEBI" id="CHEBI:58289"/>
    </ligand>
</feature>
<dbReference type="PROSITE" id="PS00164">
    <property type="entry name" value="ENOLASE"/>
    <property type="match status" value="1"/>
</dbReference>
<comment type="catalytic activity">
    <reaction evidence="10">
        <text>(2R)-2-phosphoglycerate = phosphoenolpyruvate + H2O</text>
        <dbReference type="Rhea" id="RHEA:10164"/>
        <dbReference type="ChEBI" id="CHEBI:15377"/>
        <dbReference type="ChEBI" id="CHEBI:58289"/>
        <dbReference type="ChEBI" id="CHEBI:58702"/>
        <dbReference type="EC" id="4.2.1.11"/>
    </reaction>
    <physiologicalReaction direction="left-to-right" evidence="10">
        <dbReference type="Rhea" id="RHEA:10165"/>
    </physiologicalReaction>
</comment>
<dbReference type="InterPro" id="IPR000941">
    <property type="entry name" value="Enolase"/>
</dbReference>
<feature type="binding site" evidence="11">
    <location>
        <position position="365"/>
    </location>
    <ligand>
        <name>(2R)-2-phosphoglycerate</name>
        <dbReference type="ChEBI" id="CHEBI:58289"/>
    </ligand>
</feature>
<keyword evidence="8 11" id="KW-0324">Glycolysis</keyword>